<comment type="caution">
    <text evidence="2">The sequence shown here is derived from an EMBL/GenBank/DDBJ whole genome shotgun (WGS) entry which is preliminary data.</text>
</comment>
<feature type="signal peptide" evidence="1">
    <location>
        <begin position="1"/>
        <end position="17"/>
    </location>
</feature>
<reference evidence="2 3" key="1">
    <citation type="submission" date="2018-03" db="EMBL/GenBank/DDBJ databases">
        <title>Genomes of Pezizomycetes fungi and the evolution of truffles.</title>
        <authorList>
            <person name="Murat C."/>
            <person name="Payen T."/>
            <person name="Noel B."/>
            <person name="Kuo A."/>
            <person name="Martin F.M."/>
        </authorList>
    </citation>
    <scope>NUCLEOTIDE SEQUENCE [LARGE SCALE GENOMIC DNA]</scope>
    <source>
        <strain evidence="2">091103-1</strain>
    </source>
</reference>
<keyword evidence="1" id="KW-0732">Signal</keyword>
<evidence type="ECO:0000256" key="1">
    <source>
        <dbReference type="SAM" id="SignalP"/>
    </source>
</evidence>
<evidence type="ECO:0000313" key="3">
    <source>
        <dbReference type="Proteomes" id="UP000246991"/>
    </source>
</evidence>
<evidence type="ECO:0000313" key="2">
    <source>
        <dbReference type="EMBL" id="PWW76899.1"/>
    </source>
</evidence>
<accession>A0A317SR66</accession>
<feature type="chain" id="PRO_5016323511" evidence="1">
    <location>
        <begin position="18"/>
        <end position="130"/>
    </location>
</feature>
<keyword evidence="3" id="KW-1185">Reference proteome</keyword>
<dbReference type="Proteomes" id="UP000246991">
    <property type="component" value="Unassembled WGS sequence"/>
</dbReference>
<dbReference type="AlphaFoldDB" id="A0A317SR66"/>
<name>A0A317SR66_9PEZI</name>
<organism evidence="2 3">
    <name type="scientific">Tuber magnatum</name>
    <name type="common">white Piedmont truffle</name>
    <dbReference type="NCBI Taxonomy" id="42249"/>
    <lineage>
        <taxon>Eukaryota</taxon>
        <taxon>Fungi</taxon>
        <taxon>Dikarya</taxon>
        <taxon>Ascomycota</taxon>
        <taxon>Pezizomycotina</taxon>
        <taxon>Pezizomycetes</taxon>
        <taxon>Pezizales</taxon>
        <taxon>Tuberaceae</taxon>
        <taxon>Tuber</taxon>
    </lineage>
</organism>
<proteinExistence type="predicted"/>
<gene>
    <name evidence="2" type="ORF">C7212DRAFT_363486</name>
</gene>
<protein>
    <submittedName>
        <fullName evidence="2">Uncharacterized protein</fullName>
    </submittedName>
</protein>
<dbReference type="EMBL" id="PYWC01000029">
    <property type="protein sequence ID" value="PWW76899.1"/>
    <property type="molecule type" value="Genomic_DNA"/>
</dbReference>
<sequence length="130" mass="14477">MLLILSTLLTIILGGLAGGLVGSGFLGLVDLQVRDPKTQGARDERQAGEFEHQVTELERRAAELGRYLESEEDVIRKVKALRKQHVLYMRRGGSIFTRSRGLYASIARALDSRGYANSYIAKALTNWRSL</sequence>